<evidence type="ECO:0008006" key="5">
    <source>
        <dbReference type="Google" id="ProtNLM"/>
    </source>
</evidence>
<reference evidence="3 4" key="1">
    <citation type="submission" date="2018-05" db="EMBL/GenBank/DDBJ databases">
        <title>Genomic Encyclopedia of Type Strains, Phase IV (KMG-IV): sequencing the most valuable type-strain genomes for metagenomic binning, comparative biology and taxonomic classification.</title>
        <authorList>
            <person name="Goeker M."/>
        </authorList>
    </citation>
    <scope>NUCLEOTIDE SEQUENCE [LARGE SCALE GENOMIC DNA]</scope>
    <source>
        <strain evidence="3 4">DSM 103371</strain>
    </source>
</reference>
<evidence type="ECO:0000313" key="3">
    <source>
        <dbReference type="EMBL" id="PWK58925.1"/>
    </source>
</evidence>
<proteinExistence type="predicted"/>
<dbReference type="SUPFAM" id="SSF52096">
    <property type="entry name" value="ClpP/crotonase"/>
    <property type="match status" value="1"/>
</dbReference>
<name>A0A316GFD7_9RHOB</name>
<dbReference type="OrthoDB" id="5936191at2"/>
<feature type="region of interest" description="Disordered" evidence="1">
    <location>
        <begin position="37"/>
        <end position="83"/>
    </location>
</feature>
<organism evidence="3 4">
    <name type="scientific">Silicimonas algicola</name>
    <dbReference type="NCBI Taxonomy" id="1826607"/>
    <lineage>
        <taxon>Bacteria</taxon>
        <taxon>Pseudomonadati</taxon>
        <taxon>Pseudomonadota</taxon>
        <taxon>Alphaproteobacteria</taxon>
        <taxon>Rhodobacterales</taxon>
        <taxon>Paracoccaceae</taxon>
    </lineage>
</organism>
<dbReference type="AlphaFoldDB" id="A0A316GFD7"/>
<keyword evidence="2" id="KW-1133">Transmembrane helix</keyword>
<keyword evidence="2" id="KW-0812">Transmembrane</keyword>
<keyword evidence="4" id="KW-1185">Reference proteome</keyword>
<evidence type="ECO:0000256" key="2">
    <source>
        <dbReference type="SAM" id="Phobius"/>
    </source>
</evidence>
<dbReference type="KEGG" id="salo:EF888_05165"/>
<dbReference type="Proteomes" id="UP000245390">
    <property type="component" value="Unassembled WGS sequence"/>
</dbReference>
<evidence type="ECO:0000313" key="4">
    <source>
        <dbReference type="Proteomes" id="UP000245390"/>
    </source>
</evidence>
<accession>A0A316GFD7</accession>
<sequence length="246" mass="26330">MRELTVSRSLRWLLGFQAFIALALVVGDLGGAYTGSPFRSADAPSLEQPIRPGDQRRQYDPSAVPGDPARREAMPGGETYPDRLSILPEGERLTLRGTIAAGDGARVAEALAARSIEAVTLDSPGGSVMDALEIGRAIREADASSAIASGGVCFSACPYMLAGGVTRDVPRSSRVGVHQYYFGENSLLPAFMAVEDVQRGQGMVMAFLEEMGVDPLLMQHALTTPPEEIYVLIPEELERYRLAFGG</sequence>
<dbReference type="EMBL" id="QGGV01000001">
    <property type="protein sequence ID" value="PWK58925.1"/>
    <property type="molecule type" value="Genomic_DNA"/>
</dbReference>
<protein>
    <recommendedName>
        <fullName evidence="5">Periplasmic protein-like protein</fullName>
    </recommendedName>
</protein>
<evidence type="ECO:0000256" key="1">
    <source>
        <dbReference type="SAM" id="MobiDB-lite"/>
    </source>
</evidence>
<feature type="transmembrane region" description="Helical" evidence="2">
    <location>
        <begin position="12"/>
        <end position="33"/>
    </location>
</feature>
<dbReference type="RefSeq" id="WP_109757763.1">
    <property type="nucleotide sequence ID" value="NZ_CP034588.1"/>
</dbReference>
<comment type="caution">
    <text evidence="3">The sequence shown here is derived from an EMBL/GenBank/DDBJ whole genome shotgun (WGS) entry which is preliminary data.</text>
</comment>
<dbReference type="InterPro" id="IPR029045">
    <property type="entry name" value="ClpP/crotonase-like_dom_sf"/>
</dbReference>
<gene>
    <name evidence="3" type="ORF">C8D95_101745</name>
</gene>
<keyword evidence="2" id="KW-0472">Membrane</keyword>
<dbReference type="Gene3D" id="3.90.226.10">
    <property type="entry name" value="2-enoyl-CoA Hydratase, Chain A, domain 1"/>
    <property type="match status" value="1"/>
</dbReference>